<accession>A0A223KST4</accession>
<dbReference type="InterPro" id="IPR029062">
    <property type="entry name" value="Class_I_gatase-like"/>
</dbReference>
<dbReference type="EMBL" id="CP018866">
    <property type="protein sequence ID" value="AST92418.1"/>
    <property type="molecule type" value="Genomic_DNA"/>
</dbReference>
<dbReference type="RefSeq" id="WP_066413016.1">
    <property type="nucleotide sequence ID" value="NZ_CP018866.1"/>
</dbReference>
<dbReference type="GO" id="GO:0006508">
    <property type="term" value="P:proteolysis"/>
    <property type="evidence" value="ECO:0007669"/>
    <property type="project" value="UniProtKB-KW"/>
</dbReference>
<evidence type="ECO:0000256" key="2">
    <source>
        <dbReference type="ARBA" id="ARBA00022670"/>
    </source>
</evidence>
<gene>
    <name evidence="5" type="ORF">BC6307_14510</name>
</gene>
<name>A0A223KST4_9BACI</name>
<evidence type="ECO:0000313" key="6">
    <source>
        <dbReference type="Proteomes" id="UP000215224"/>
    </source>
</evidence>
<reference evidence="5 6" key="1">
    <citation type="submission" date="2016-12" db="EMBL/GenBank/DDBJ databases">
        <title>The whole genome sequencing and assembly of Bacillus cohnii DSM 6307T strain.</title>
        <authorList>
            <person name="Lee Y.-J."/>
            <person name="Yi H."/>
            <person name="Bahn Y.-S."/>
            <person name="Kim J.F."/>
            <person name="Lee D.-W."/>
        </authorList>
    </citation>
    <scope>NUCLEOTIDE SEQUENCE [LARGE SCALE GENOMIC DNA]</scope>
    <source>
        <strain evidence="5 6">DSM 6307</strain>
    </source>
</reference>
<dbReference type="Pfam" id="PF03575">
    <property type="entry name" value="Peptidase_S51"/>
    <property type="match status" value="1"/>
</dbReference>
<dbReference type="GO" id="GO:0008236">
    <property type="term" value="F:serine-type peptidase activity"/>
    <property type="evidence" value="ECO:0007669"/>
    <property type="project" value="UniProtKB-KW"/>
</dbReference>
<evidence type="ECO:0000256" key="3">
    <source>
        <dbReference type="ARBA" id="ARBA00022801"/>
    </source>
</evidence>
<comment type="similarity">
    <text evidence="1">Belongs to the peptidase S51 family.</text>
</comment>
<dbReference type="SUPFAM" id="SSF52317">
    <property type="entry name" value="Class I glutamine amidotransferase-like"/>
    <property type="match status" value="1"/>
</dbReference>
<dbReference type="CDD" id="cd03129">
    <property type="entry name" value="GAT1_Peptidase_E_like"/>
    <property type="match status" value="1"/>
</dbReference>
<organism evidence="5 6">
    <name type="scientific">Sutcliffiella cohnii</name>
    <dbReference type="NCBI Taxonomy" id="33932"/>
    <lineage>
        <taxon>Bacteria</taxon>
        <taxon>Bacillati</taxon>
        <taxon>Bacillota</taxon>
        <taxon>Bacilli</taxon>
        <taxon>Bacillales</taxon>
        <taxon>Bacillaceae</taxon>
        <taxon>Sutcliffiella</taxon>
    </lineage>
</organism>
<dbReference type="InterPro" id="IPR005320">
    <property type="entry name" value="Peptidase_S51"/>
</dbReference>
<proteinExistence type="inferred from homology"/>
<protein>
    <recommendedName>
        <fullName evidence="7">Peptidase S51 dipeptidase E</fullName>
    </recommendedName>
</protein>
<keyword evidence="4" id="KW-0720">Serine protease</keyword>
<dbReference type="STRING" id="1314751.GCA_001591425_01037"/>
<evidence type="ECO:0000256" key="4">
    <source>
        <dbReference type="ARBA" id="ARBA00022825"/>
    </source>
</evidence>
<keyword evidence="2" id="KW-0645">Protease</keyword>
<dbReference type="Gene3D" id="3.40.50.880">
    <property type="match status" value="1"/>
</dbReference>
<sequence>MDNHLFLFGSGPPFTPRLAKQFASLIATEQPISIMFLERDGWKDYMPIVTEPLEQVGRHHFTYIPLQSTPIEKAIRLLKESSGVIICGGDTNTYADFIVDSELGQVIKELYMEGRPITGFSAGALICPNKCIISAKDNDKQEYQLRKGVGLLSNTVLAVHLTEWNDEEHFSQMVSQFPFYQNFGLDEKTGIRLLNEELIDMEGKGVYSVQNKRLVKIGGK</sequence>
<evidence type="ECO:0000256" key="1">
    <source>
        <dbReference type="ARBA" id="ARBA00006534"/>
    </source>
</evidence>
<dbReference type="Proteomes" id="UP000215224">
    <property type="component" value="Chromosome"/>
</dbReference>
<evidence type="ECO:0008006" key="7">
    <source>
        <dbReference type="Google" id="ProtNLM"/>
    </source>
</evidence>
<keyword evidence="3" id="KW-0378">Hydrolase</keyword>
<dbReference type="AlphaFoldDB" id="A0A223KST4"/>
<evidence type="ECO:0000313" key="5">
    <source>
        <dbReference type="EMBL" id="AST92418.1"/>
    </source>
</evidence>
<dbReference type="KEGG" id="bcoh:BC6307_14510"/>
<keyword evidence="6" id="KW-1185">Reference proteome</keyword>